<comment type="caution">
    <text evidence="1">The sequence shown here is derived from an EMBL/GenBank/DDBJ whole genome shotgun (WGS) entry which is preliminary data.</text>
</comment>
<gene>
    <name evidence="1" type="ORF">A7U60_g5044</name>
</gene>
<proteinExistence type="predicted"/>
<protein>
    <submittedName>
        <fullName evidence="1">Uncharacterized protein</fullName>
    </submittedName>
</protein>
<dbReference type="Proteomes" id="UP000757232">
    <property type="component" value="Unassembled WGS sequence"/>
</dbReference>
<organism evidence="1 2">
    <name type="scientific">Sanghuangporus baumii</name>
    <name type="common">Phellinus baumii</name>
    <dbReference type="NCBI Taxonomy" id="108892"/>
    <lineage>
        <taxon>Eukaryota</taxon>
        <taxon>Fungi</taxon>
        <taxon>Dikarya</taxon>
        <taxon>Basidiomycota</taxon>
        <taxon>Agaricomycotina</taxon>
        <taxon>Agaricomycetes</taxon>
        <taxon>Hymenochaetales</taxon>
        <taxon>Hymenochaetaceae</taxon>
        <taxon>Sanghuangporus</taxon>
    </lineage>
</organism>
<dbReference type="AlphaFoldDB" id="A0A9Q5HY75"/>
<dbReference type="EMBL" id="LNZH02000187">
    <property type="protein sequence ID" value="OCB87907.1"/>
    <property type="molecule type" value="Genomic_DNA"/>
</dbReference>
<keyword evidence="2" id="KW-1185">Reference proteome</keyword>
<dbReference type="OrthoDB" id="3002933at2759"/>
<accession>A0A9Q5HY75</accession>
<reference evidence="1" key="1">
    <citation type="submission" date="2016-06" db="EMBL/GenBank/DDBJ databases">
        <title>Draft Genome sequence of the fungus Inonotus baumii.</title>
        <authorList>
            <person name="Zhu H."/>
            <person name="Lin W."/>
        </authorList>
    </citation>
    <scope>NUCLEOTIDE SEQUENCE</scope>
    <source>
        <strain evidence="1">821</strain>
    </source>
</reference>
<evidence type="ECO:0000313" key="2">
    <source>
        <dbReference type="Proteomes" id="UP000757232"/>
    </source>
</evidence>
<evidence type="ECO:0000313" key="1">
    <source>
        <dbReference type="EMBL" id="OCB87907.1"/>
    </source>
</evidence>
<sequence length="221" mass="24604">MTSTSTRLTRTRYVSSAAIPSLLPGGCSEGSSCITAKFAKPKERSCVSRPRALLAYVEPATPDLHRRVFVIAGFTQARSPHVTLIIPTDAKSRRLVHIRIDRATSLTWAYRCTMEKVEGNMFLSSLLKIHDASEAELTVAQLEAVAKIVHVLKNSDFGECDPWVFTVTLRSCISWDWWRWWTGKCSVRSLSRSLGKIVGGGLQPQCVELGPQILYNLLLVK</sequence>
<name>A0A9Q5HY75_SANBA</name>